<dbReference type="AlphaFoldDB" id="A0A6J4P8C3"/>
<feature type="compositionally biased region" description="Basic residues" evidence="1">
    <location>
        <begin position="238"/>
        <end position="250"/>
    </location>
</feature>
<dbReference type="EC" id="2.7.1.33" evidence="2"/>
<protein>
    <submittedName>
        <fullName evidence="2">Pantothenate kinase</fullName>
        <ecNumber evidence="2">2.7.1.33</ecNumber>
    </submittedName>
</protein>
<accession>A0A6J4P8C3</accession>
<organism evidence="2">
    <name type="scientific">uncultured Quadrisphaera sp</name>
    <dbReference type="NCBI Taxonomy" id="904978"/>
    <lineage>
        <taxon>Bacteria</taxon>
        <taxon>Bacillati</taxon>
        <taxon>Actinomycetota</taxon>
        <taxon>Actinomycetes</taxon>
        <taxon>Kineosporiales</taxon>
        <taxon>Kineosporiaceae</taxon>
        <taxon>Quadrisphaera</taxon>
        <taxon>environmental samples</taxon>
    </lineage>
</organism>
<feature type="compositionally biased region" description="Basic residues" evidence="1">
    <location>
        <begin position="305"/>
        <end position="314"/>
    </location>
</feature>
<proteinExistence type="predicted"/>
<feature type="non-terminal residue" evidence="2">
    <location>
        <position position="1"/>
    </location>
</feature>
<feature type="compositionally biased region" description="Basic residues" evidence="1">
    <location>
        <begin position="50"/>
        <end position="68"/>
    </location>
</feature>
<feature type="region of interest" description="Disordered" evidence="1">
    <location>
        <begin position="1"/>
        <end position="334"/>
    </location>
</feature>
<reference evidence="2" key="1">
    <citation type="submission" date="2020-02" db="EMBL/GenBank/DDBJ databases">
        <authorList>
            <person name="Meier V. D."/>
        </authorList>
    </citation>
    <scope>NUCLEOTIDE SEQUENCE</scope>
    <source>
        <strain evidence="2">AVDCRST_MAG35</strain>
    </source>
</reference>
<evidence type="ECO:0000256" key="1">
    <source>
        <dbReference type="SAM" id="MobiDB-lite"/>
    </source>
</evidence>
<name>A0A6J4P8C3_9ACTN</name>
<feature type="compositionally biased region" description="Basic and acidic residues" evidence="1">
    <location>
        <begin position="294"/>
        <end position="304"/>
    </location>
</feature>
<evidence type="ECO:0000313" key="2">
    <source>
        <dbReference type="EMBL" id="CAA9403137.1"/>
    </source>
</evidence>
<sequence>DQLSGRPGGARGRARRRAGARVGVAVRRARPRGVEPAGGVHAAEPDRGRPRPGARRRRPDRPPGRRRGLPAAVAAAQPLRRRGHAAARGDVDLPRRGGPAHSLRHRGGGLRGRRQVDDRAAAARAAQPLARHPPGGAGDHRRVPAAQRGAGAARAARAQGLPRVLRPPRAAAVRGGGEVGRRGGARPGVLPPDLRHRPRRADGGAPARRPHRRGPQRAAARPLPRRRGGHVGAGGQRLLRRLRLRRRTPRGHPALVRRALPAAAADGVRRPHVVLPPLRDAHRRPGPGAGHGDLAGDQRAEPRAQHRAHPRARHPGADQGRRPRGAPGAAAEAL</sequence>
<feature type="compositionally biased region" description="Low complexity" evidence="1">
    <location>
        <begin position="145"/>
        <end position="173"/>
    </location>
</feature>
<dbReference type="GO" id="GO:0004594">
    <property type="term" value="F:pantothenate kinase activity"/>
    <property type="evidence" value="ECO:0007669"/>
    <property type="project" value="UniProtKB-EC"/>
</dbReference>
<feature type="non-terminal residue" evidence="2">
    <location>
        <position position="334"/>
    </location>
</feature>
<keyword evidence="2" id="KW-0808">Transferase</keyword>
<feature type="compositionally biased region" description="Low complexity" evidence="1">
    <location>
        <begin position="253"/>
        <end position="265"/>
    </location>
</feature>
<feature type="compositionally biased region" description="Low complexity" evidence="1">
    <location>
        <begin position="69"/>
        <end position="78"/>
    </location>
</feature>
<keyword evidence="2" id="KW-0418">Kinase</keyword>
<dbReference type="EMBL" id="CADCUY010000207">
    <property type="protein sequence ID" value="CAA9403137.1"/>
    <property type="molecule type" value="Genomic_DNA"/>
</dbReference>
<feature type="compositionally biased region" description="Basic residues" evidence="1">
    <location>
        <begin position="102"/>
        <end position="113"/>
    </location>
</feature>
<gene>
    <name evidence="2" type="ORF">AVDCRST_MAG35-1017</name>
</gene>
<feature type="compositionally biased region" description="Low complexity" evidence="1">
    <location>
        <begin position="325"/>
        <end position="334"/>
    </location>
</feature>
<feature type="compositionally biased region" description="Gly residues" evidence="1">
    <location>
        <begin position="1"/>
        <end position="11"/>
    </location>
</feature>